<dbReference type="Proteomes" id="UP000181790">
    <property type="component" value="Unassembled WGS sequence"/>
</dbReference>
<evidence type="ECO:0000313" key="2">
    <source>
        <dbReference type="Proteomes" id="UP000181790"/>
    </source>
</evidence>
<sequence length="88" mass="9884">MKRTYKDLNNDQLAALHRAALGLPVEVTVTVYREMENTGVHPFVSTHHSEDEAVLFWWNHDNALSTDAGMQDINYLAAADLARQFGIA</sequence>
<keyword evidence="2" id="KW-1185">Reference proteome</keyword>
<gene>
    <name evidence="1" type="ORF">BLX24_27695</name>
</gene>
<protein>
    <submittedName>
        <fullName evidence="1">Uncharacterized protein</fullName>
    </submittedName>
</protein>
<dbReference type="RefSeq" id="WP_071506490.1">
    <property type="nucleotide sequence ID" value="NZ_MORL01000033.1"/>
</dbReference>
<evidence type="ECO:0000313" key="1">
    <source>
        <dbReference type="EMBL" id="OIN55843.1"/>
    </source>
</evidence>
<proteinExistence type="predicted"/>
<dbReference type="EMBL" id="MORL01000033">
    <property type="protein sequence ID" value="OIN55843.1"/>
    <property type="molecule type" value="Genomic_DNA"/>
</dbReference>
<dbReference type="AlphaFoldDB" id="A0A1S2VAW9"/>
<organism evidence="1 2">
    <name type="scientific">Arsenicibacter rosenii</name>
    <dbReference type="NCBI Taxonomy" id="1750698"/>
    <lineage>
        <taxon>Bacteria</taxon>
        <taxon>Pseudomonadati</taxon>
        <taxon>Bacteroidota</taxon>
        <taxon>Cytophagia</taxon>
        <taxon>Cytophagales</taxon>
        <taxon>Spirosomataceae</taxon>
        <taxon>Arsenicibacter</taxon>
    </lineage>
</organism>
<reference evidence="1 2" key="1">
    <citation type="submission" date="2016-10" db="EMBL/GenBank/DDBJ databases">
        <title>Arsenicibacter rosenii gen. nov., sp. nov., an efficient arsenic-methylating bacterium isolated from an arsenic-contaminated paddy soil.</title>
        <authorList>
            <person name="Huang K."/>
        </authorList>
    </citation>
    <scope>NUCLEOTIDE SEQUENCE [LARGE SCALE GENOMIC DNA]</scope>
    <source>
        <strain evidence="1 2">SM-1</strain>
    </source>
</reference>
<name>A0A1S2VAW9_9BACT</name>
<accession>A0A1S2VAW9</accession>
<comment type="caution">
    <text evidence="1">The sequence shown here is derived from an EMBL/GenBank/DDBJ whole genome shotgun (WGS) entry which is preliminary data.</text>
</comment>